<protein>
    <recommendedName>
        <fullName evidence="3">TPM domain-containing protein</fullName>
    </recommendedName>
</protein>
<dbReference type="EMBL" id="FUYB01000004">
    <property type="protein sequence ID" value="SKA73838.1"/>
    <property type="molecule type" value="Genomic_DNA"/>
</dbReference>
<keyword evidence="1" id="KW-0812">Transmembrane</keyword>
<dbReference type="AlphaFoldDB" id="A0A1T4W9X8"/>
<name>A0A1T4W9X8_9GAMM</name>
<evidence type="ECO:0000313" key="4">
    <source>
        <dbReference type="EMBL" id="SKA73838.1"/>
    </source>
</evidence>
<dbReference type="STRING" id="92487.SAMN02745130_01291"/>
<evidence type="ECO:0000259" key="3">
    <source>
        <dbReference type="Pfam" id="PF04536"/>
    </source>
</evidence>
<dbReference type="PANTHER" id="PTHR30373:SF2">
    <property type="entry name" value="UPF0603 PROTEIN YGCG"/>
    <property type="match status" value="1"/>
</dbReference>
<dbReference type="Gene3D" id="3.10.310.50">
    <property type="match status" value="1"/>
</dbReference>
<feature type="transmembrane region" description="Helical" evidence="1">
    <location>
        <begin position="234"/>
        <end position="252"/>
    </location>
</feature>
<sequence length="300" mass="31070">MLSSCLLFFASVAPLALAETTDKPAARSLSLNAPVIDQTNTLNAAELAALEAQLRAIHQAGRGQLAIVLVPSTGNESTFDAALRLAEQWQLGTAQADNGLLIFVAVQDRRVQILTGYGLESVLPDVMTSRIIREEITPAFKEGDYAGGLTAAVNRIDQILQMDPELAKSQALQAQDQAHQAAEDPFASLFGVGIFLLVLGQFLRSLLGRFLSASLIGGLGFFIGYGVVDLSLALSLFLGGFLFVLLLIGTEMDSRRASGRRGRGGVVYGGGSGWSSGGSSGGGYSGGGGGFGGGGASGSW</sequence>
<keyword evidence="1" id="KW-1133">Transmembrane helix</keyword>
<evidence type="ECO:0000313" key="5">
    <source>
        <dbReference type="Proteomes" id="UP000190460"/>
    </source>
</evidence>
<proteinExistence type="predicted"/>
<feature type="signal peptide" evidence="2">
    <location>
        <begin position="1"/>
        <end position="18"/>
    </location>
</feature>
<keyword evidence="1" id="KW-0472">Membrane</keyword>
<evidence type="ECO:0000256" key="2">
    <source>
        <dbReference type="SAM" id="SignalP"/>
    </source>
</evidence>
<dbReference type="PANTHER" id="PTHR30373">
    <property type="entry name" value="UPF0603 PROTEIN YGCG"/>
    <property type="match status" value="1"/>
</dbReference>
<feature type="domain" description="TPM" evidence="3">
    <location>
        <begin position="35"/>
        <end position="158"/>
    </location>
</feature>
<keyword evidence="5" id="KW-1185">Reference proteome</keyword>
<accession>A0A1T4W9X8</accession>
<feature type="chain" id="PRO_5012413972" description="TPM domain-containing protein" evidence="2">
    <location>
        <begin position="19"/>
        <end position="300"/>
    </location>
</feature>
<feature type="transmembrane region" description="Helical" evidence="1">
    <location>
        <begin position="210"/>
        <end position="228"/>
    </location>
</feature>
<feature type="transmembrane region" description="Helical" evidence="1">
    <location>
        <begin position="186"/>
        <end position="203"/>
    </location>
</feature>
<dbReference type="Pfam" id="PF04536">
    <property type="entry name" value="TPM_phosphatase"/>
    <property type="match status" value="1"/>
</dbReference>
<evidence type="ECO:0000256" key="1">
    <source>
        <dbReference type="SAM" id="Phobius"/>
    </source>
</evidence>
<dbReference type="Proteomes" id="UP000190460">
    <property type="component" value="Unassembled WGS sequence"/>
</dbReference>
<gene>
    <name evidence="4" type="ORF">SAMN02745130_01291</name>
</gene>
<keyword evidence="2" id="KW-0732">Signal</keyword>
<dbReference type="InterPro" id="IPR007621">
    <property type="entry name" value="TPM_dom"/>
</dbReference>
<reference evidence="4 5" key="1">
    <citation type="submission" date="2017-02" db="EMBL/GenBank/DDBJ databases">
        <authorList>
            <person name="Peterson S.W."/>
        </authorList>
    </citation>
    <scope>NUCLEOTIDE SEQUENCE [LARGE SCALE GENOMIC DNA]</scope>
    <source>
        <strain evidence="4 5">ATCC 49788</strain>
    </source>
</reference>
<organism evidence="4 5">
    <name type="scientific">Thiothrix eikelboomii</name>
    <dbReference type="NCBI Taxonomy" id="92487"/>
    <lineage>
        <taxon>Bacteria</taxon>
        <taxon>Pseudomonadati</taxon>
        <taxon>Pseudomonadota</taxon>
        <taxon>Gammaproteobacteria</taxon>
        <taxon>Thiotrichales</taxon>
        <taxon>Thiotrichaceae</taxon>
        <taxon>Thiothrix</taxon>
    </lineage>
</organism>